<evidence type="ECO:0000313" key="2">
    <source>
        <dbReference type="Proteomes" id="UP000480246"/>
    </source>
</evidence>
<evidence type="ECO:0000313" key="1">
    <source>
        <dbReference type="EMBL" id="KAB8125707.1"/>
    </source>
</evidence>
<protein>
    <submittedName>
        <fullName evidence="1">Uncharacterized protein</fullName>
    </submittedName>
</protein>
<dbReference type="EMBL" id="WEID01000130">
    <property type="protein sequence ID" value="KAB8125707.1"/>
    <property type="molecule type" value="Genomic_DNA"/>
</dbReference>
<proteinExistence type="predicted"/>
<dbReference type="InterPro" id="IPR043733">
    <property type="entry name" value="DUF5677"/>
</dbReference>
<accession>A0A7C8KW52</accession>
<name>A0A7C8KW52_9BACI</name>
<gene>
    <name evidence="1" type="ORF">F9U64_22000</name>
</gene>
<dbReference type="AlphaFoldDB" id="A0A7C8KW52"/>
<comment type="caution">
    <text evidence="1">The sequence shown here is derived from an EMBL/GenBank/DDBJ whole genome shotgun (WGS) entry which is preliminary data.</text>
</comment>
<keyword evidence="2" id="KW-1185">Reference proteome</keyword>
<organism evidence="1 2">
    <name type="scientific">Gracilibacillus oryzae</name>
    <dbReference type="NCBI Taxonomy" id="1672701"/>
    <lineage>
        <taxon>Bacteria</taxon>
        <taxon>Bacillati</taxon>
        <taxon>Bacillota</taxon>
        <taxon>Bacilli</taxon>
        <taxon>Bacillales</taxon>
        <taxon>Bacillaceae</taxon>
        <taxon>Gracilibacillus</taxon>
    </lineage>
</organism>
<dbReference type="Pfam" id="PF18928">
    <property type="entry name" value="DUF5677"/>
    <property type="match status" value="1"/>
</dbReference>
<reference evidence="1 2" key="1">
    <citation type="submission" date="2019-10" db="EMBL/GenBank/DDBJ databases">
        <title>Gracilibacillus sp. nov. isolated from rice seeds.</title>
        <authorList>
            <person name="He S."/>
        </authorList>
    </citation>
    <scope>NUCLEOTIDE SEQUENCE [LARGE SCALE GENOMIC DNA]</scope>
    <source>
        <strain evidence="1 2">TD8</strain>
    </source>
</reference>
<dbReference type="Proteomes" id="UP000480246">
    <property type="component" value="Unassembled WGS sequence"/>
</dbReference>
<sequence length="184" mass="20913">MFERLFGKYAGAMELCSKKLYVQVGILTRSIFEDYLNILYIQRAPEEERAKLAARYLDYASLVEPYMLYKNAKDLAEKLGDVSLVSKVYTSEKIKEIEENKETFTNKYNNSNKSWSGLDFASVALKAGEKDKYFRYYSLLSNVTHGSPLGNFTEEKITITIYLSLTSFVALADLIGENGLATQV</sequence>